<evidence type="ECO:0000256" key="5">
    <source>
        <dbReference type="ARBA" id="ARBA00022692"/>
    </source>
</evidence>
<keyword evidence="7" id="KW-0406">Ion transport</keyword>
<dbReference type="Pfam" id="PF07715">
    <property type="entry name" value="Plug"/>
    <property type="match status" value="1"/>
</dbReference>
<evidence type="ECO:0000256" key="4">
    <source>
        <dbReference type="ARBA" id="ARBA00022496"/>
    </source>
</evidence>
<evidence type="ECO:0000256" key="2">
    <source>
        <dbReference type="ARBA" id="ARBA00022448"/>
    </source>
</evidence>
<keyword evidence="6" id="KW-0408">Iron</keyword>
<proteinExistence type="inferred from homology"/>
<dbReference type="GO" id="GO:0006826">
    <property type="term" value="P:iron ion transport"/>
    <property type="evidence" value="ECO:0007669"/>
    <property type="project" value="UniProtKB-KW"/>
</dbReference>
<dbReference type="InterPro" id="IPR036942">
    <property type="entry name" value="Beta-barrel_TonB_sf"/>
</dbReference>
<keyword evidence="10 11" id="KW-0998">Cell outer membrane</keyword>
<gene>
    <name evidence="16" type="ORF">GCM10025791_24670</name>
</gene>
<evidence type="ECO:0000256" key="11">
    <source>
        <dbReference type="PROSITE-ProRule" id="PRU01360"/>
    </source>
</evidence>
<dbReference type="InterPro" id="IPR039426">
    <property type="entry name" value="TonB-dep_rcpt-like"/>
</dbReference>
<feature type="domain" description="TonB-dependent receptor-like beta-barrel" evidence="14">
    <location>
        <begin position="285"/>
        <end position="732"/>
    </location>
</feature>
<dbReference type="PANTHER" id="PTHR32552">
    <property type="entry name" value="FERRICHROME IRON RECEPTOR-RELATED"/>
    <property type="match status" value="1"/>
</dbReference>
<keyword evidence="5 11" id="KW-0812">Transmembrane</keyword>
<dbReference type="PROSITE" id="PS52016">
    <property type="entry name" value="TONB_DEPENDENT_REC_3"/>
    <property type="match status" value="1"/>
</dbReference>
<evidence type="ECO:0000256" key="9">
    <source>
        <dbReference type="ARBA" id="ARBA00023136"/>
    </source>
</evidence>
<evidence type="ECO:0000313" key="17">
    <source>
        <dbReference type="Proteomes" id="UP001409585"/>
    </source>
</evidence>
<dbReference type="GO" id="GO:0009279">
    <property type="term" value="C:cell outer membrane"/>
    <property type="evidence" value="ECO:0007669"/>
    <property type="project" value="UniProtKB-SubCell"/>
</dbReference>
<keyword evidence="13" id="KW-0732">Signal</keyword>
<evidence type="ECO:0000259" key="15">
    <source>
        <dbReference type="Pfam" id="PF07715"/>
    </source>
</evidence>
<dbReference type="Proteomes" id="UP001409585">
    <property type="component" value="Unassembled WGS sequence"/>
</dbReference>
<evidence type="ECO:0000256" key="8">
    <source>
        <dbReference type="ARBA" id="ARBA00023077"/>
    </source>
</evidence>
<dbReference type="PANTHER" id="PTHR32552:SF81">
    <property type="entry name" value="TONB-DEPENDENT OUTER MEMBRANE RECEPTOR"/>
    <property type="match status" value="1"/>
</dbReference>
<dbReference type="EMBL" id="BAABLX010000023">
    <property type="protein sequence ID" value="GAA4944691.1"/>
    <property type="molecule type" value="Genomic_DNA"/>
</dbReference>
<keyword evidence="3 11" id="KW-1134">Transmembrane beta strand</keyword>
<evidence type="ECO:0000256" key="10">
    <source>
        <dbReference type="ARBA" id="ARBA00023237"/>
    </source>
</evidence>
<reference evidence="17" key="1">
    <citation type="journal article" date="2019" name="Int. J. Syst. Evol. Microbiol.">
        <title>The Global Catalogue of Microorganisms (GCM) 10K type strain sequencing project: providing services to taxonomists for standard genome sequencing and annotation.</title>
        <authorList>
            <consortium name="The Broad Institute Genomics Platform"/>
            <consortium name="The Broad Institute Genome Sequencing Center for Infectious Disease"/>
            <person name="Wu L."/>
            <person name="Ma J."/>
        </authorList>
    </citation>
    <scope>NUCLEOTIDE SEQUENCE [LARGE SCALE GENOMIC DNA]</scope>
    <source>
        <strain evidence="17">JCM 19134</strain>
    </source>
</reference>
<dbReference type="AlphaFoldDB" id="A0AAV3U377"/>
<comment type="caution">
    <text evidence="16">The sequence shown here is derived from an EMBL/GenBank/DDBJ whole genome shotgun (WGS) entry which is preliminary data.</text>
</comment>
<dbReference type="RefSeq" id="WP_345422372.1">
    <property type="nucleotide sequence ID" value="NZ_AP031496.1"/>
</dbReference>
<name>A0AAV3U377_9ALTE</name>
<evidence type="ECO:0000256" key="1">
    <source>
        <dbReference type="ARBA" id="ARBA00004571"/>
    </source>
</evidence>
<feature type="domain" description="TonB-dependent receptor plug" evidence="15">
    <location>
        <begin position="46"/>
        <end position="152"/>
    </location>
</feature>
<dbReference type="SUPFAM" id="SSF56935">
    <property type="entry name" value="Porins"/>
    <property type="match status" value="1"/>
</dbReference>
<keyword evidence="16" id="KW-0675">Receptor</keyword>
<comment type="similarity">
    <text evidence="11 12">Belongs to the TonB-dependent receptor family.</text>
</comment>
<dbReference type="Gene3D" id="2.40.170.20">
    <property type="entry name" value="TonB-dependent receptor, beta-barrel domain"/>
    <property type="match status" value="1"/>
</dbReference>
<comment type="subcellular location">
    <subcellularLocation>
        <location evidence="1 11">Cell outer membrane</location>
        <topology evidence="1 11">Multi-pass membrane protein</topology>
    </subcellularLocation>
</comment>
<feature type="chain" id="PRO_5043394066" evidence="13">
    <location>
        <begin position="25"/>
        <end position="772"/>
    </location>
</feature>
<evidence type="ECO:0000256" key="6">
    <source>
        <dbReference type="ARBA" id="ARBA00023004"/>
    </source>
</evidence>
<evidence type="ECO:0000256" key="13">
    <source>
        <dbReference type="SAM" id="SignalP"/>
    </source>
</evidence>
<keyword evidence="4" id="KW-0410">Iron transport</keyword>
<evidence type="ECO:0000259" key="14">
    <source>
        <dbReference type="Pfam" id="PF00593"/>
    </source>
</evidence>
<evidence type="ECO:0000313" key="16">
    <source>
        <dbReference type="EMBL" id="GAA4944691.1"/>
    </source>
</evidence>
<dbReference type="Pfam" id="PF00593">
    <property type="entry name" value="TonB_dep_Rec_b-barrel"/>
    <property type="match status" value="1"/>
</dbReference>
<dbReference type="InterPro" id="IPR000531">
    <property type="entry name" value="Beta-barrel_TonB"/>
</dbReference>
<evidence type="ECO:0000256" key="7">
    <source>
        <dbReference type="ARBA" id="ARBA00023065"/>
    </source>
</evidence>
<keyword evidence="17" id="KW-1185">Reference proteome</keyword>
<protein>
    <submittedName>
        <fullName evidence="16">TonB-dependent receptor</fullName>
    </submittedName>
</protein>
<organism evidence="16 17">
    <name type="scientific">Halioxenophilus aromaticivorans</name>
    <dbReference type="NCBI Taxonomy" id="1306992"/>
    <lineage>
        <taxon>Bacteria</taxon>
        <taxon>Pseudomonadati</taxon>
        <taxon>Pseudomonadota</taxon>
        <taxon>Gammaproteobacteria</taxon>
        <taxon>Alteromonadales</taxon>
        <taxon>Alteromonadaceae</taxon>
        <taxon>Halioxenophilus</taxon>
    </lineage>
</organism>
<keyword evidence="2 11" id="KW-0813">Transport</keyword>
<feature type="signal peptide" evidence="13">
    <location>
        <begin position="1"/>
        <end position="24"/>
    </location>
</feature>
<keyword evidence="9 11" id="KW-0472">Membrane</keyword>
<sequence length="772" mass="84108">MNKNNLALAMAAMVPAVFVNTAIAQESSQLMLEEVVVTATRRAESLQDVPLAVSAISGETITKNGFQNLEDIQFQFSGVQFGESPNDAGFRLRGVGTAGGFSSSSESNVATVVDNVVIPFGNPVSSLGDLQRVEVLKGPQGTQFGKNASSGVVNITTAKPSFDEFGGKVFVSYADLNETNVNANFNIPLSETLAAGVYLYHQEHDGFYENVTLNKDWGGQDSKGARAKLLWEPSDDLSVYVIGDYSKRNVEGPLQTWTVNRLPSFSNPIMAARFGNFETLGITVGDDNNKSAEEFDSYSSEENYGASVEVNWALGDYDLTSISAYRVLDQGDHIFAIDGSSTEIFTSTNYGLDQAYFSEELRLSYSGDKWQYTTGLYYSRRDTGDADDVSTTQLRPAAPFNPFIVSISRGLSTTQTDSSSAAVFFDGTLALSDNLRMISGLRFQYDEVEAKSYSNVDPNWAPSPPGPPVAGQVLYYEARPMETGSTDDTGWSGRFGFEYTASDDVMYYATVARGYLGPTVTFSGLTGTRSEVGAQTVVDFTAGFKSQLLDNRLTFNGNIFFDKYEDMQTSAFNGLEFLTESAGGFEAKGFEFDATWLAAKNLIINASYTYSDTEFTDYVTSCPDYILLQGDAAVAAQCSAPGSTADTALYQAAGDPLNGAPKHSAVLGFTYNQDLSDDLVFDFSTNVYYRSKAYYDVGDEYATQDAYSTVGLNIGLSDMEETWRLALFARNLFDEQFQSAVITLPFSDAGGYVNWTTREAQRTVGASFQYSF</sequence>
<keyword evidence="8 12" id="KW-0798">TonB box</keyword>
<accession>A0AAV3U377</accession>
<evidence type="ECO:0000256" key="12">
    <source>
        <dbReference type="RuleBase" id="RU003357"/>
    </source>
</evidence>
<dbReference type="InterPro" id="IPR012910">
    <property type="entry name" value="Plug_dom"/>
</dbReference>
<evidence type="ECO:0000256" key="3">
    <source>
        <dbReference type="ARBA" id="ARBA00022452"/>
    </source>
</evidence>